<sequence>MRASVAIAQQTLTAEAASVLKHAVSDAQRRGHAQITPLHVASSLLTISGSMLRQACLQSHRHMPHPLQCRALELCFNVALERLPTVQASHVAAPQPSFSNALVAALKRAQAHQRRGCPEQQQVPLLAVKVEMEQLIISILDDPSVSRVMREAGFSSTYVKNSLEEAIGSSSMHSSANVDLSHLKFSYAEPIGLKLGGVGSLAKHAGAFHNSDIGGLSSIGISQARDCTTFLLPVFQSEQHRSSIASNLLGRASEVELGGSREQAVRDVVEVLTRQHKRNPLIVGEPEMATNAVVKELLEHLERGDIDAKLKGVKLVSPQLSTSYQSKEEMEQEFLHLRRVVDQNLSSGVIVFLGDVQWLVDRMAMGVANSLAQQAADELERLLLHYGGRGRLWFMGTATSQTYLRCQGRNPSLEIEWGFQPVRISLGSNVRMLPRFEHPADKAEASEVSLRGGWSQAKSPINLLRLLDDCPDDLRCCPECISNFENECTLLQEQELTSNPESVHSSSSPVDIFGEKPLYAEPAILSTWLQSKFDIHHPKEAMSDKLDRQSSSLAQKLRNLRGKWNSICHTQHKEFHNSMQATPILLHESASSSSKNPGGKFFDERLHPESPRCTSLDVSGASSELGRGCHKLSIATKPTWLSLQPQPTSEVLIGSAGELNISEMGRAGSLATSAVCLRDSERSISQKEDLSYSYSAEKLDQQESELTVQTDLALGRSVEQAKGSADSASTILLGGRNAFYKPLTIRNNKIATRTAEMPMFPWKDRLRSIPVSLPTDIRPSNDIADKFKHNSFPFREMKQVEGDAVKDLQTKLDAKVPWQKEAIKAIATAVLQCRSGTGKRRGINVKKDTWLLFLGSDCIGKRNMAKALAESVFGSQRKLFRISFKQEDANFPFWGDSQENNPDEIRVSNRGKTILDRIAEAVRLNPLSVVLLEDIDKADNVTRNALNRAMEKGRLQESNGREVNFSNVIVAMTASVGAENCPKHPCSMNIRFSEERLLTSLGCGMRVSFEKESGKGLFILNSNHISVVDYANLEQNSQGGVNQSAPLVACSKRKANTGIEATCDQEKKRTKENPAGRLLELDLNLPVNDEEVSASSFLASNQNLSDAVQDRAQHCLMKDFGNLFDSVVTFQSFNFDEIANNVLDLLNRTTSVVRVSRASMEIDITVIEHLVAAVWEGLCDKLGLENWAEEVLKPSISNLFQNSKVLPGMVMKLVSEKSALSKDCFTISGLPKSISIGSAGV</sequence>
<dbReference type="Proteomes" id="UP001162992">
    <property type="component" value="Chromosome 7"/>
</dbReference>
<protein>
    <submittedName>
        <fullName evidence="1">Uncharacterized protein</fullName>
    </submittedName>
</protein>
<dbReference type="EMBL" id="CM055098">
    <property type="protein sequence ID" value="KAJ7550361.1"/>
    <property type="molecule type" value="Genomic_DNA"/>
</dbReference>
<gene>
    <name evidence="1" type="ORF">O6H91_07G097000</name>
</gene>
<organism evidence="1 2">
    <name type="scientific">Diphasiastrum complanatum</name>
    <name type="common">Issler's clubmoss</name>
    <name type="synonym">Lycopodium complanatum</name>
    <dbReference type="NCBI Taxonomy" id="34168"/>
    <lineage>
        <taxon>Eukaryota</taxon>
        <taxon>Viridiplantae</taxon>
        <taxon>Streptophyta</taxon>
        <taxon>Embryophyta</taxon>
        <taxon>Tracheophyta</taxon>
        <taxon>Lycopodiopsida</taxon>
        <taxon>Lycopodiales</taxon>
        <taxon>Lycopodiaceae</taxon>
        <taxon>Lycopodioideae</taxon>
        <taxon>Diphasiastrum</taxon>
    </lineage>
</organism>
<accession>A0ACC2D7U4</accession>
<evidence type="ECO:0000313" key="2">
    <source>
        <dbReference type="Proteomes" id="UP001162992"/>
    </source>
</evidence>
<proteinExistence type="predicted"/>
<evidence type="ECO:0000313" key="1">
    <source>
        <dbReference type="EMBL" id="KAJ7550361.1"/>
    </source>
</evidence>
<reference evidence="2" key="1">
    <citation type="journal article" date="2024" name="Proc. Natl. Acad. Sci. U.S.A.">
        <title>Extraordinary preservation of gene collinearity over three hundred million years revealed in homosporous lycophytes.</title>
        <authorList>
            <person name="Li C."/>
            <person name="Wickell D."/>
            <person name="Kuo L.Y."/>
            <person name="Chen X."/>
            <person name="Nie B."/>
            <person name="Liao X."/>
            <person name="Peng D."/>
            <person name="Ji J."/>
            <person name="Jenkins J."/>
            <person name="Williams M."/>
            <person name="Shu S."/>
            <person name="Plott C."/>
            <person name="Barry K."/>
            <person name="Rajasekar S."/>
            <person name="Grimwood J."/>
            <person name="Han X."/>
            <person name="Sun S."/>
            <person name="Hou Z."/>
            <person name="He W."/>
            <person name="Dai G."/>
            <person name="Sun C."/>
            <person name="Schmutz J."/>
            <person name="Leebens-Mack J.H."/>
            <person name="Li F.W."/>
            <person name="Wang L."/>
        </authorList>
    </citation>
    <scope>NUCLEOTIDE SEQUENCE [LARGE SCALE GENOMIC DNA]</scope>
    <source>
        <strain evidence="2">cv. PW_Plant_1</strain>
    </source>
</reference>
<name>A0ACC2D7U4_DIPCM</name>
<keyword evidence="2" id="KW-1185">Reference proteome</keyword>
<comment type="caution">
    <text evidence="1">The sequence shown here is derived from an EMBL/GenBank/DDBJ whole genome shotgun (WGS) entry which is preliminary data.</text>
</comment>